<dbReference type="EMBL" id="BDHI01000028">
    <property type="protein sequence ID" value="GCB25937.1"/>
    <property type="molecule type" value="Genomic_DNA"/>
</dbReference>
<proteinExistence type="predicted"/>
<comment type="caution">
    <text evidence="2">The sequence shown here is derived from an EMBL/GenBank/DDBJ whole genome shotgun (WGS) entry which is preliminary data.</text>
</comment>
<accession>A0A401L355</accession>
<reference evidence="2 3" key="1">
    <citation type="submission" date="2016-09" db="EMBL/GenBank/DDBJ databases">
        <title>Aspergillus awamori IFM 58123T.</title>
        <authorList>
            <person name="Kusuya Y."/>
            <person name="Shimizu M."/>
            <person name="Takahashi H."/>
            <person name="Yaguchi T."/>
        </authorList>
    </citation>
    <scope>NUCLEOTIDE SEQUENCE [LARGE SCALE GENOMIC DNA]</scope>
    <source>
        <strain evidence="2 3">IFM 58123</strain>
    </source>
</reference>
<gene>
    <name evidence="2" type="ORF">AAWM_08822</name>
</gene>
<evidence type="ECO:0000313" key="2">
    <source>
        <dbReference type="EMBL" id="GCB25937.1"/>
    </source>
</evidence>
<organism evidence="2 3">
    <name type="scientific">Aspergillus awamori</name>
    <name type="common">Black koji mold</name>
    <dbReference type="NCBI Taxonomy" id="105351"/>
    <lineage>
        <taxon>Eukaryota</taxon>
        <taxon>Fungi</taxon>
        <taxon>Dikarya</taxon>
        <taxon>Ascomycota</taxon>
        <taxon>Pezizomycotina</taxon>
        <taxon>Eurotiomycetes</taxon>
        <taxon>Eurotiomycetidae</taxon>
        <taxon>Eurotiales</taxon>
        <taxon>Aspergillaceae</taxon>
        <taxon>Aspergillus</taxon>
    </lineage>
</organism>
<dbReference type="Gene3D" id="3.30.465.10">
    <property type="match status" value="1"/>
</dbReference>
<feature type="signal peptide" evidence="1">
    <location>
        <begin position="1"/>
        <end position="22"/>
    </location>
</feature>
<evidence type="ECO:0008006" key="4">
    <source>
        <dbReference type="Google" id="ProtNLM"/>
    </source>
</evidence>
<protein>
    <recommendedName>
        <fullName evidence="4">Cysteine-rich secreted protein</fullName>
    </recommendedName>
</protein>
<keyword evidence="3" id="KW-1185">Reference proteome</keyword>
<dbReference type="Proteomes" id="UP000286921">
    <property type="component" value="Unassembled WGS sequence"/>
</dbReference>
<keyword evidence="1" id="KW-0732">Signal</keyword>
<dbReference type="AlphaFoldDB" id="A0A401L355"/>
<dbReference type="InterPro" id="IPR016169">
    <property type="entry name" value="FAD-bd_PCMH_sub2"/>
</dbReference>
<name>A0A401L355_ASPAW</name>
<sequence length="612" mass="65539">MKSFSLSLVTTIFLSTASLATAKTYTTNVPVKEIQGTSSIQGNSITWIEDGFKTSIDCDNQGDNKKLSLSDSKKYAGCCLPGQRLVGSPETAFDCCAEGHDLAGSKDTGYTCCPEGQTYDGATCQAAEPVCENGKVLKNGECVCPKGTKEDEDGTCVPAKCSSGLETGKCYTFRGDNGNLLGFGGGYYSAAPESIALKSGRFKLCKSEECKTGEAINPADQVYIMDIHGNPPNGAHANSWLNSAKNGAHVGKTTNFALAGKFSVTKWPCGKYCLGGFDYGLGPACPSKTPAMTFYQNDKQACIPFEFTEVPCDVKAQENNCIWKNNDDQCCGDIGIYGRGFMSALAKDVLVVGARTPFVGVAGTIVCGGISWPSSEYGDISDSANMLYAKVVKYDGLADSGAPRAARPLDPKISMVLYVIKKRVLKSIATNSDMLVIHAFDALGEAHGHVANLHDETYIVKGSIEQFWASLMVRELSAETIIKAVRWSEEIREPDKSVADCTYLIIELQSSPAGPLSNCAWPRPAGVKHILLLGPGCPSNAGPVKLKLVRDLDCQAASRVLGQDAEVNYLPNGFEGFHDARKTWGHHFQKLQTARQYDPKNKLKGAISVGDA</sequence>
<evidence type="ECO:0000256" key="1">
    <source>
        <dbReference type="SAM" id="SignalP"/>
    </source>
</evidence>
<dbReference type="STRING" id="105351.A0A401L355"/>
<evidence type="ECO:0000313" key="3">
    <source>
        <dbReference type="Proteomes" id="UP000286921"/>
    </source>
</evidence>
<feature type="chain" id="PRO_5018991159" description="Cysteine-rich secreted protein" evidence="1">
    <location>
        <begin position="23"/>
        <end position="612"/>
    </location>
</feature>